<dbReference type="Pfam" id="PF01609">
    <property type="entry name" value="DDE_Tnp_1"/>
    <property type="match status" value="1"/>
</dbReference>
<dbReference type="PANTHER" id="PTHR30007:SF1">
    <property type="entry name" value="BLR1914 PROTEIN"/>
    <property type="match status" value="1"/>
</dbReference>
<dbReference type="PANTHER" id="PTHR30007">
    <property type="entry name" value="PHP DOMAIN PROTEIN"/>
    <property type="match status" value="1"/>
</dbReference>
<dbReference type="GO" id="GO:0003677">
    <property type="term" value="F:DNA binding"/>
    <property type="evidence" value="ECO:0007669"/>
    <property type="project" value="InterPro"/>
</dbReference>
<dbReference type="RefSeq" id="WP_013325577.1">
    <property type="nucleotide sequence ID" value="NC_014502.1"/>
</dbReference>
<proteinExistence type="predicted"/>
<dbReference type="InterPro" id="IPR002559">
    <property type="entry name" value="Transposase_11"/>
</dbReference>
<dbReference type="GO" id="GO:0004803">
    <property type="term" value="F:transposase activity"/>
    <property type="evidence" value="ECO:0007669"/>
    <property type="project" value="InterPro"/>
</dbReference>
<feature type="domain" description="Transposase IS4-like" evidence="1">
    <location>
        <begin position="39"/>
        <end position="101"/>
    </location>
</feature>
<dbReference type="HOGENOM" id="CLU_1913579_0_0_3"/>
<keyword evidence="2" id="KW-0614">Plasmid</keyword>
<accession>E0UNC1</accession>
<keyword evidence="3" id="KW-1185">Reference proteome</keyword>
<dbReference type="EMBL" id="CP002201">
    <property type="protein sequence ID" value="ADN18451.1"/>
    <property type="molecule type" value="Genomic_DNA"/>
</dbReference>
<gene>
    <name evidence="2" type="ordered locus">Cyan7822_6790</name>
</gene>
<organism evidence="2 3">
    <name type="scientific">Gloeothece verrucosa (strain PCC 7822)</name>
    <name type="common">Cyanothece sp. (strain PCC 7822)</name>
    <dbReference type="NCBI Taxonomy" id="497965"/>
    <lineage>
        <taxon>Bacteria</taxon>
        <taxon>Bacillati</taxon>
        <taxon>Cyanobacteriota</taxon>
        <taxon>Cyanophyceae</taxon>
        <taxon>Oscillatoriophycideae</taxon>
        <taxon>Chroococcales</taxon>
        <taxon>Aphanothecaceae</taxon>
        <taxon>Gloeothece</taxon>
        <taxon>Gloeothece verrucosa</taxon>
    </lineage>
</organism>
<dbReference type="GO" id="GO:0006313">
    <property type="term" value="P:DNA transposition"/>
    <property type="evidence" value="ECO:0007669"/>
    <property type="project" value="InterPro"/>
</dbReference>
<geneLocation type="plasmid" evidence="2 3">
    <name>Cy782203</name>
</geneLocation>
<evidence type="ECO:0000313" key="3">
    <source>
        <dbReference type="Proteomes" id="UP000008206"/>
    </source>
</evidence>
<protein>
    <recommendedName>
        <fullName evidence="1">Transposase IS4-like domain-containing protein</fullName>
    </recommendedName>
</protein>
<reference evidence="3" key="1">
    <citation type="journal article" date="2011" name="MBio">
        <title>Novel metabolic attributes of the genus Cyanothece, comprising a group of unicellular nitrogen-fixing Cyanobacteria.</title>
        <authorList>
            <person name="Bandyopadhyay A."/>
            <person name="Elvitigala T."/>
            <person name="Welsh E."/>
            <person name="Stockel J."/>
            <person name="Liberton M."/>
            <person name="Min H."/>
            <person name="Sherman L.A."/>
            <person name="Pakrasi H.B."/>
        </authorList>
    </citation>
    <scope>NUCLEOTIDE SEQUENCE [LARGE SCALE GENOMIC DNA]</scope>
    <source>
        <strain evidence="3">PCC 7822</strain>
        <plasmid evidence="3">Cy782203</plasmid>
    </source>
</reference>
<sequence>MNLCFGKFFALFLLQLAIVLQKFPSLEPTFRSTEAIRNKLRNKKITPIIPRKSNQKRRERFNQGLYRERNRVERLINRLKQFRRIATRYEKYAHNYLAMLAHRYAGLLRRSLLYFSGYKMSLQTRPNLILRS</sequence>
<evidence type="ECO:0000313" key="2">
    <source>
        <dbReference type="EMBL" id="ADN18451.1"/>
    </source>
</evidence>
<dbReference type="Proteomes" id="UP000008206">
    <property type="component" value="Plasmid Cy782203"/>
</dbReference>
<dbReference type="KEGG" id="cyj:Cyan7822_6790"/>
<evidence type="ECO:0000259" key="1">
    <source>
        <dbReference type="Pfam" id="PF01609"/>
    </source>
</evidence>
<dbReference type="AlphaFoldDB" id="E0UNC1"/>
<name>E0UNC1_GLOV7</name>